<keyword evidence="1" id="KW-0547">Nucleotide-binding</keyword>
<dbReference type="Pfam" id="PF13361">
    <property type="entry name" value="UvrD_C"/>
    <property type="match status" value="1"/>
</dbReference>
<keyword evidence="2" id="KW-0378">Hydrolase</keyword>
<dbReference type="InterPro" id="IPR014017">
    <property type="entry name" value="DNA_helicase_UvrD-like_C"/>
</dbReference>
<dbReference type="EMBL" id="PHEX01000028">
    <property type="protein sequence ID" value="PKQ28193.1"/>
    <property type="molecule type" value="Genomic_DNA"/>
</dbReference>
<name>A0A2N3G660_9ACTN</name>
<protein>
    <submittedName>
        <fullName evidence="7">Uncharacterized protein</fullName>
    </submittedName>
</protein>
<evidence type="ECO:0000256" key="4">
    <source>
        <dbReference type="ARBA" id="ARBA00022840"/>
    </source>
</evidence>
<dbReference type="PANTHER" id="PTHR11070">
    <property type="entry name" value="UVRD / RECB / PCRA DNA HELICASE FAMILY MEMBER"/>
    <property type="match status" value="1"/>
</dbReference>
<comment type="caution">
    <text evidence="7">The sequence shown here is derived from an EMBL/GenBank/DDBJ whole genome shotgun (WGS) entry which is preliminary data.</text>
</comment>
<dbReference type="SUPFAM" id="SSF52540">
    <property type="entry name" value="P-loop containing nucleoside triphosphate hydrolases"/>
    <property type="match status" value="1"/>
</dbReference>
<evidence type="ECO:0000259" key="6">
    <source>
        <dbReference type="Pfam" id="PF13361"/>
    </source>
</evidence>
<feature type="domain" description="UvrD-like helicase C-terminal" evidence="6">
    <location>
        <begin position="505"/>
        <end position="558"/>
    </location>
</feature>
<dbReference type="GO" id="GO:0003678">
    <property type="term" value="F:DNA helicase activity"/>
    <property type="evidence" value="ECO:0007669"/>
    <property type="project" value="InterPro"/>
</dbReference>
<dbReference type="Pfam" id="PF08378">
    <property type="entry name" value="NERD"/>
    <property type="match status" value="1"/>
</dbReference>
<dbReference type="GO" id="GO:0005524">
    <property type="term" value="F:ATP binding"/>
    <property type="evidence" value="ECO:0007669"/>
    <property type="project" value="UniProtKB-KW"/>
</dbReference>
<dbReference type="InterPro" id="IPR000212">
    <property type="entry name" value="DNA_helicase_UvrD/REP"/>
</dbReference>
<dbReference type="AlphaFoldDB" id="A0A2N3G660"/>
<sequence>MAKMIPEVALGANAYGEALFYKWLKDNLSDEYRVFHGVHLLTSSGDSMRRGETDFLILHKSKGFLVVEVKGGQVRRVAVRNQWVSTSHTGEEHVIKDPFLQAERNVNTLVERIRKSNIFGSGAGPLPVTCGYAVAFPDGIAPDENLPLHVDKKIVIDHRDGETIEARVEQLFQAWRKKRQRSRDFTEDEHKALLDKVLLARYEVTVPLNVRFEKEHERFVELTRTQCMFLEAMPDLKRALFKGYAGTGKTQLLMEKARRFAMDGARVLVLCYNQPLARHLTLWADNVAGRAGSITVRHFHGLCEEYAKAAGLEYEPPGEGAPEEEGQEFYGYIAPMLLEDALEKASDRFDCVLVDEGQDFQREWLDVAMKVLDLGGLDVFYIFYDEQQNIYGKKLSFPFEVEPHSLNWNCRSTGNICALTRKIGGVNINCVPDWMPGDRVRFFSYRKPEEQASIIEKIISSLLSRNIDTGRIMIISSHKRSRSCLADVSRLGGYPLVEHEPPGENDAISFSSLHRAKGLESDIVIFCDVDGGEPYCSRANQYVAISRARDMLFVVHHKSWRVTA</sequence>
<keyword evidence="3" id="KW-0347">Helicase</keyword>
<evidence type="ECO:0000256" key="2">
    <source>
        <dbReference type="ARBA" id="ARBA00022801"/>
    </source>
</evidence>
<evidence type="ECO:0000259" key="5">
    <source>
        <dbReference type="Pfam" id="PF08378"/>
    </source>
</evidence>
<evidence type="ECO:0000313" key="8">
    <source>
        <dbReference type="Proteomes" id="UP000233654"/>
    </source>
</evidence>
<reference evidence="7 8" key="1">
    <citation type="journal article" date="2017" name="ISME J.">
        <title>Potential for microbial H2 and metal transformations associated with novel bacteria and archaea in deep terrestrial subsurface sediments.</title>
        <authorList>
            <person name="Hernsdorf A.W."/>
            <person name="Amano Y."/>
            <person name="Miyakawa K."/>
            <person name="Ise K."/>
            <person name="Suzuki Y."/>
            <person name="Anantharaman K."/>
            <person name="Probst A."/>
            <person name="Burstein D."/>
            <person name="Thomas B.C."/>
            <person name="Banfield J.F."/>
        </authorList>
    </citation>
    <scope>NUCLEOTIDE SEQUENCE [LARGE SCALE GENOMIC DNA]</scope>
    <source>
        <strain evidence="7">HGW-Actinobacteria-3</strain>
    </source>
</reference>
<dbReference type="GO" id="GO:0003677">
    <property type="term" value="F:DNA binding"/>
    <property type="evidence" value="ECO:0007669"/>
    <property type="project" value="InterPro"/>
</dbReference>
<feature type="domain" description="NERD" evidence="5">
    <location>
        <begin position="14"/>
        <end position="115"/>
    </location>
</feature>
<evidence type="ECO:0000256" key="3">
    <source>
        <dbReference type="ARBA" id="ARBA00022806"/>
    </source>
</evidence>
<evidence type="ECO:0000256" key="1">
    <source>
        <dbReference type="ARBA" id="ARBA00022741"/>
    </source>
</evidence>
<dbReference type="InterPro" id="IPR027417">
    <property type="entry name" value="P-loop_NTPase"/>
</dbReference>
<dbReference type="Proteomes" id="UP000233654">
    <property type="component" value="Unassembled WGS sequence"/>
</dbReference>
<evidence type="ECO:0000313" key="7">
    <source>
        <dbReference type="EMBL" id="PKQ28193.1"/>
    </source>
</evidence>
<proteinExistence type="predicted"/>
<dbReference type="GO" id="GO:0016787">
    <property type="term" value="F:hydrolase activity"/>
    <property type="evidence" value="ECO:0007669"/>
    <property type="project" value="UniProtKB-KW"/>
</dbReference>
<keyword evidence="4" id="KW-0067">ATP-binding</keyword>
<dbReference type="Gene3D" id="3.40.50.300">
    <property type="entry name" value="P-loop containing nucleotide triphosphate hydrolases"/>
    <property type="match status" value="2"/>
</dbReference>
<dbReference type="InterPro" id="IPR011528">
    <property type="entry name" value="NERD"/>
</dbReference>
<organism evidence="7 8">
    <name type="scientific">Candidatus Anoxymicrobium japonicum</name>
    <dbReference type="NCBI Taxonomy" id="2013648"/>
    <lineage>
        <taxon>Bacteria</taxon>
        <taxon>Bacillati</taxon>
        <taxon>Actinomycetota</taxon>
        <taxon>Candidatus Geothermincolia</taxon>
        <taxon>Candidatus Geothermincolales</taxon>
        <taxon>Candidatus Anoxymicrobiaceae</taxon>
        <taxon>Candidatus Anoxymicrobium</taxon>
    </lineage>
</organism>
<gene>
    <name evidence="7" type="ORF">CVT63_04120</name>
</gene>
<accession>A0A2N3G660</accession>